<sequence length="290" mass="32596">MDKIGNRSKGIILIIISAFGFAMMSAFVKLAGDLPSFQKTFFRNLVSCFVAMFFIIKHKQSFFGKRENQKILITRSAFGTLGIIFNFYAIDNLVLSDANMLNKLSPFLVIIFSALFLKEKINSRQLISIIIAFIGALFIIRPEFNMAVVPAMVGVLGAICAAAAYTCLRFLGGKEKHYTIVFYFSTFSLIVIAPFMIAVYKPMGIMQFMYLIFAGIFATVGQFGITLAYKYAPSKEISIFDYSNIIFSAIISFVIFGVLPDYMSIIGYVVIFGASLYMYLYNRKLDKKRA</sequence>
<dbReference type="RefSeq" id="WP_186835261.1">
    <property type="nucleotide sequence ID" value="NZ_JACOOQ010000014.1"/>
</dbReference>
<evidence type="ECO:0000313" key="9">
    <source>
        <dbReference type="Proteomes" id="UP000662088"/>
    </source>
</evidence>
<dbReference type="SUPFAM" id="SSF103481">
    <property type="entry name" value="Multidrug resistance efflux transporter EmrE"/>
    <property type="match status" value="2"/>
</dbReference>
<feature type="transmembrane region" description="Helical" evidence="6">
    <location>
        <begin position="205"/>
        <end position="227"/>
    </location>
</feature>
<evidence type="ECO:0000313" key="8">
    <source>
        <dbReference type="EMBL" id="MBC5640542.1"/>
    </source>
</evidence>
<keyword evidence="9" id="KW-1185">Reference proteome</keyword>
<organism evidence="8 9">
    <name type="scientific">Clostridium lentum</name>
    <dbReference type="NCBI Taxonomy" id="2763037"/>
    <lineage>
        <taxon>Bacteria</taxon>
        <taxon>Bacillati</taxon>
        <taxon>Bacillota</taxon>
        <taxon>Clostridia</taxon>
        <taxon>Eubacteriales</taxon>
        <taxon>Clostridiaceae</taxon>
        <taxon>Clostridium</taxon>
    </lineage>
</organism>
<dbReference type="InterPro" id="IPR037185">
    <property type="entry name" value="EmrE-like"/>
</dbReference>
<feature type="transmembrane region" description="Helical" evidence="6">
    <location>
        <begin position="77"/>
        <end position="94"/>
    </location>
</feature>
<feature type="transmembrane region" description="Helical" evidence="6">
    <location>
        <begin position="12"/>
        <end position="28"/>
    </location>
</feature>
<feature type="transmembrane region" description="Helical" evidence="6">
    <location>
        <begin position="40"/>
        <end position="56"/>
    </location>
</feature>
<dbReference type="GO" id="GO:0016020">
    <property type="term" value="C:membrane"/>
    <property type="evidence" value="ECO:0007669"/>
    <property type="project" value="UniProtKB-SubCell"/>
</dbReference>
<keyword evidence="3 6" id="KW-0812">Transmembrane</keyword>
<feature type="domain" description="EamA" evidence="7">
    <location>
        <begin position="152"/>
        <end position="278"/>
    </location>
</feature>
<dbReference type="Proteomes" id="UP000662088">
    <property type="component" value="Unassembled WGS sequence"/>
</dbReference>
<protein>
    <submittedName>
        <fullName evidence="8">DMT family transporter</fullName>
    </submittedName>
</protein>
<evidence type="ECO:0000259" key="7">
    <source>
        <dbReference type="Pfam" id="PF00892"/>
    </source>
</evidence>
<proteinExistence type="inferred from homology"/>
<evidence type="ECO:0000256" key="4">
    <source>
        <dbReference type="ARBA" id="ARBA00022989"/>
    </source>
</evidence>
<feature type="transmembrane region" description="Helical" evidence="6">
    <location>
        <begin position="180"/>
        <end position="199"/>
    </location>
</feature>
<gene>
    <name evidence="8" type="ORF">H8R92_08950</name>
</gene>
<dbReference type="Pfam" id="PF00892">
    <property type="entry name" value="EamA"/>
    <property type="match status" value="2"/>
</dbReference>
<feature type="transmembrane region" description="Helical" evidence="6">
    <location>
        <begin position="239"/>
        <end position="259"/>
    </location>
</feature>
<accession>A0A8I0DPI1</accession>
<feature type="transmembrane region" description="Helical" evidence="6">
    <location>
        <begin position="147"/>
        <end position="168"/>
    </location>
</feature>
<evidence type="ECO:0000256" key="2">
    <source>
        <dbReference type="ARBA" id="ARBA00007362"/>
    </source>
</evidence>
<feature type="transmembrane region" description="Helical" evidence="6">
    <location>
        <begin position="124"/>
        <end position="141"/>
    </location>
</feature>
<dbReference type="InterPro" id="IPR000620">
    <property type="entry name" value="EamA_dom"/>
</dbReference>
<comment type="subcellular location">
    <subcellularLocation>
        <location evidence="1">Membrane</location>
        <topology evidence="1">Multi-pass membrane protein</topology>
    </subcellularLocation>
</comment>
<evidence type="ECO:0000256" key="5">
    <source>
        <dbReference type="ARBA" id="ARBA00023136"/>
    </source>
</evidence>
<comment type="similarity">
    <text evidence="2">Belongs to the EamA transporter family.</text>
</comment>
<comment type="caution">
    <text evidence="8">The sequence shown here is derived from an EMBL/GenBank/DDBJ whole genome shotgun (WGS) entry which is preliminary data.</text>
</comment>
<feature type="transmembrane region" description="Helical" evidence="6">
    <location>
        <begin position="265"/>
        <end position="282"/>
    </location>
</feature>
<dbReference type="PANTHER" id="PTHR22911">
    <property type="entry name" value="ACYL-MALONYL CONDENSING ENZYME-RELATED"/>
    <property type="match status" value="1"/>
</dbReference>
<name>A0A8I0DPI1_9CLOT</name>
<reference evidence="8" key="1">
    <citation type="submission" date="2020-08" db="EMBL/GenBank/DDBJ databases">
        <title>Genome public.</title>
        <authorList>
            <person name="Liu C."/>
            <person name="Sun Q."/>
        </authorList>
    </citation>
    <scope>NUCLEOTIDE SEQUENCE</scope>
    <source>
        <strain evidence="8">NSJ-42</strain>
    </source>
</reference>
<dbReference type="EMBL" id="JACOOQ010000014">
    <property type="protein sequence ID" value="MBC5640542.1"/>
    <property type="molecule type" value="Genomic_DNA"/>
</dbReference>
<dbReference type="AlphaFoldDB" id="A0A8I0DPI1"/>
<keyword evidence="4 6" id="KW-1133">Transmembrane helix</keyword>
<evidence type="ECO:0000256" key="1">
    <source>
        <dbReference type="ARBA" id="ARBA00004141"/>
    </source>
</evidence>
<evidence type="ECO:0000256" key="6">
    <source>
        <dbReference type="SAM" id="Phobius"/>
    </source>
</evidence>
<evidence type="ECO:0000256" key="3">
    <source>
        <dbReference type="ARBA" id="ARBA00022692"/>
    </source>
</evidence>
<dbReference type="PANTHER" id="PTHR22911:SF6">
    <property type="entry name" value="SOLUTE CARRIER FAMILY 35 MEMBER G1"/>
    <property type="match status" value="1"/>
</dbReference>
<keyword evidence="5 6" id="KW-0472">Membrane</keyword>
<feature type="domain" description="EamA" evidence="7">
    <location>
        <begin position="9"/>
        <end position="140"/>
    </location>
</feature>
<feature type="transmembrane region" description="Helical" evidence="6">
    <location>
        <begin position="100"/>
        <end position="117"/>
    </location>
</feature>